<dbReference type="AlphaFoldDB" id="A0AAD4F9B2"/>
<protein>
    <submittedName>
        <fullName evidence="3">Uncharacterized protein</fullName>
    </submittedName>
</protein>
<dbReference type="Proteomes" id="UP001199106">
    <property type="component" value="Unassembled WGS sequence"/>
</dbReference>
<accession>A0AAD4F9B2</accession>
<evidence type="ECO:0000256" key="2">
    <source>
        <dbReference type="SAM" id="MobiDB-lite"/>
    </source>
</evidence>
<dbReference type="EMBL" id="JAANER010000009">
    <property type="protein sequence ID" value="KAG9186219.1"/>
    <property type="molecule type" value="Genomic_DNA"/>
</dbReference>
<feature type="region of interest" description="Disordered" evidence="2">
    <location>
        <begin position="154"/>
        <end position="190"/>
    </location>
</feature>
<feature type="region of interest" description="Disordered" evidence="2">
    <location>
        <begin position="452"/>
        <end position="483"/>
    </location>
</feature>
<feature type="compositionally biased region" description="Polar residues" evidence="2">
    <location>
        <begin position="412"/>
        <end position="429"/>
    </location>
</feature>
<sequence length="697" mass="77442">MENTRQARTGERTTTQFDTQASLIRRSLEEMSNTQTLLSSTRKELLIERERVYTAGREVRQKRIDAGNAEVKLMNCLREFFNKYLEQLPTTLHDCYNKVEQTRDDLGEAEENYLQADESLTGAVWTFMKQEDRFYQFGVNRILPDTHSEGPIPLYGQPLETGPRLPAHHLPPCPAGSLSPSQVSKLPSPPPPPLALLLSPLRSSLAPRATAIQSSPVCISQGHVAMMGEVDALKKELGHLWQKESYESAGAHQNEALFAEGNQISDTDMTSPRSEYSDILVDISSKEAKTEGFKIEDTDPVLDASTLTKRHSDSRYSSRASLILSVPMKRVRTESAAIFNRCTPAITKKIGEWSLTHLKGSVIQRRLYSNTLQDNGIEESGGRKLNDLATEFWSKDSLNETGDGSELHAASASRTGNEAQSLHDQSATQSITSSLLMQHRLDGNLQPFEETTVDQKSPGLHGLSGQSHEYPSQRPPLSPSASSYHQIADEVENNNGNKTPDPIVGILDEQRHLTKDGYLSKVVVNQPKCTCLADFGDAAQRKDSVQSTHQPGCAMAAKHVQHIMAHSSMRERKEVEKTTKTTRLDKHCDQTYQDHPVDLHAQYPSGSDHETDAFIQPDFDVTTQSTSPTPCPHFSKLPVTVKKESLRSTESLTTGNYRPIARGRRGTTSWVKSVKSVLSPSKYLRSKSTPSIGEYHI</sequence>
<keyword evidence="1" id="KW-0175">Coiled coil</keyword>
<organism evidence="3 4">
    <name type="scientific">Alternaria panax</name>
    <dbReference type="NCBI Taxonomy" id="48097"/>
    <lineage>
        <taxon>Eukaryota</taxon>
        <taxon>Fungi</taxon>
        <taxon>Dikarya</taxon>
        <taxon>Ascomycota</taxon>
        <taxon>Pezizomycotina</taxon>
        <taxon>Dothideomycetes</taxon>
        <taxon>Pleosporomycetidae</taxon>
        <taxon>Pleosporales</taxon>
        <taxon>Pleosporineae</taxon>
        <taxon>Pleosporaceae</taxon>
        <taxon>Alternaria</taxon>
        <taxon>Alternaria sect. Panax</taxon>
    </lineage>
</organism>
<evidence type="ECO:0000313" key="4">
    <source>
        <dbReference type="Proteomes" id="UP001199106"/>
    </source>
</evidence>
<keyword evidence="4" id="KW-1185">Reference proteome</keyword>
<feature type="coiled-coil region" evidence="1">
    <location>
        <begin position="92"/>
        <end position="119"/>
    </location>
</feature>
<proteinExistence type="predicted"/>
<gene>
    <name evidence="3" type="ORF">G6011_02775</name>
</gene>
<feature type="region of interest" description="Disordered" evidence="2">
    <location>
        <begin position="396"/>
        <end position="429"/>
    </location>
</feature>
<evidence type="ECO:0000256" key="1">
    <source>
        <dbReference type="SAM" id="Coils"/>
    </source>
</evidence>
<evidence type="ECO:0000313" key="3">
    <source>
        <dbReference type="EMBL" id="KAG9186219.1"/>
    </source>
</evidence>
<reference evidence="3" key="1">
    <citation type="submission" date="2021-07" db="EMBL/GenBank/DDBJ databases">
        <title>Genome Resource of American Ginseng Black Spot Pathogen Alternaria panax.</title>
        <authorList>
            <person name="Qiu C."/>
            <person name="Wang W."/>
            <person name="Liu Z."/>
        </authorList>
    </citation>
    <scope>NUCLEOTIDE SEQUENCE</scope>
    <source>
        <strain evidence="3">BNCC115425</strain>
    </source>
</reference>
<name>A0AAD4F9B2_9PLEO</name>
<comment type="caution">
    <text evidence="3">The sequence shown here is derived from an EMBL/GenBank/DDBJ whole genome shotgun (WGS) entry which is preliminary data.</text>
</comment>
<feature type="compositionally biased region" description="Low complexity" evidence="2">
    <location>
        <begin position="177"/>
        <end position="186"/>
    </location>
</feature>